<dbReference type="Proteomes" id="UP000252915">
    <property type="component" value="Unassembled WGS sequence"/>
</dbReference>
<comment type="catalytic activity">
    <reaction evidence="7">
        <text>protoporphyrinogen IX + 3 a quinone = protoporphyrin IX + 3 a quinol</text>
        <dbReference type="Rhea" id="RHEA:65032"/>
        <dbReference type="ChEBI" id="CHEBI:24646"/>
        <dbReference type="ChEBI" id="CHEBI:57306"/>
        <dbReference type="ChEBI" id="CHEBI:57307"/>
        <dbReference type="ChEBI" id="CHEBI:132124"/>
        <dbReference type="EC" id="1.3.5.3"/>
    </reaction>
</comment>
<comment type="caution">
    <text evidence="9">The sequence shown here is derived from an EMBL/GenBank/DDBJ whole genome shotgun (WGS) entry which is preliminary data.</text>
</comment>
<evidence type="ECO:0000313" key="9">
    <source>
        <dbReference type="EMBL" id="RCL45318.1"/>
    </source>
</evidence>
<protein>
    <recommendedName>
        <fullName evidence="7">Protoporphyrinogen IX dehydrogenase [quinone]</fullName>
        <ecNumber evidence="7">1.3.5.3</ecNumber>
    </recommendedName>
    <alternativeName>
        <fullName evidence="7">Protoporphyrinogen IX dehydrogenase [menaquinone]</fullName>
    </alternativeName>
    <alternativeName>
        <fullName evidence="7">Protoporphyrinogen IX dehydrogenase [ubiquinone]</fullName>
    </alternativeName>
    <alternativeName>
        <fullName evidence="7">Protoporphyrinogen oxidase</fullName>
        <shortName evidence="7">PPO</shortName>
    </alternativeName>
</protein>
<dbReference type="InterPro" id="IPR029039">
    <property type="entry name" value="Flavoprotein-like_sf"/>
</dbReference>
<keyword evidence="3 7" id="KW-0547">Nucleotide-binding</keyword>
<dbReference type="NCBIfam" id="NF008316">
    <property type="entry name" value="PRK11104.1"/>
    <property type="match status" value="1"/>
</dbReference>
<comment type="cofactor">
    <cofactor evidence="7">
        <name>FMN</name>
        <dbReference type="ChEBI" id="CHEBI:58210"/>
    </cofactor>
    <text evidence="7">Binds 1 FMN non-covalently per subunit.</text>
</comment>
<dbReference type="InterPro" id="IPR044264">
    <property type="entry name" value="HemG"/>
</dbReference>
<dbReference type="GO" id="GO:0004729">
    <property type="term" value="F:oxygen-dependent protoporphyrinogen oxidase activity"/>
    <property type="evidence" value="ECO:0007669"/>
    <property type="project" value="InterPro"/>
</dbReference>
<name>A0A368C6U8_9GAMM</name>
<keyword evidence="2 7" id="KW-0288">FMN</keyword>
<dbReference type="GO" id="GO:0005886">
    <property type="term" value="C:plasma membrane"/>
    <property type="evidence" value="ECO:0007669"/>
    <property type="project" value="UniProtKB-SubCell"/>
</dbReference>
<comment type="subcellular location">
    <subcellularLocation>
        <location evidence="7">Cell membrane</location>
        <topology evidence="7">Peripheral membrane protein</topology>
    </subcellularLocation>
</comment>
<dbReference type="EC" id="1.3.5.3" evidence="7"/>
<dbReference type="Pfam" id="PF12724">
    <property type="entry name" value="Flavodoxin_5"/>
    <property type="match status" value="1"/>
</dbReference>
<dbReference type="InterPro" id="IPR026816">
    <property type="entry name" value="Flavodoxin_dom"/>
</dbReference>
<keyword evidence="5" id="KW-0472">Membrane</keyword>
<evidence type="ECO:0000256" key="4">
    <source>
        <dbReference type="ARBA" id="ARBA00023002"/>
    </source>
</evidence>
<evidence type="ECO:0000256" key="5">
    <source>
        <dbReference type="ARBA" id="ARBA00023136"/>
    </source>
</evidence>
<dbReference type="InterPro" id="IPR052200">
    <property type="entry name" value="Protoporphyrinogen_IX_DH"/>
</dbReference>
<dbReference type="UniPathway" id="UPA00251">
    <property type="reaction ID" value="UER00324"/>
</dbReference>
<evidence type="ECO:0000256" key="1">
    <source>
        <dbReference type="ARBA" id="ARBA00022630"/>
    </source>
</evidence>
<comment type="catalytic activity">
    <reaction evidence="7">
        <text>protoporphyrinogen IX + 3 a ubiquinone = protoporphyrin IX + 3 a ubiquinol</text>
        <dbReference type="Rhea" id="RHEA:63936"/>
        <dbReference type="Rhea" id="RHEA-COMP:9565"/>
        <dbReference type="Rhea" id="RHEA-COMP:9566"/>
        <dbReference type="ChEBI" id="CHEBI:16389"/>
        <dbReference type="ChEBI" id="CHEBI:17976"/>
        <dbReference type="ChEBI" id="CHEBI:57306"/>
        <dbReference type="ChEBI" id="CHEBI:57307"/>
    </reaction>
</comment>
<dbReference type="GO" id="GO:0070819">
    <property type="term" value="F:menaquinone-dependent protoporphyrinogen oxidase activity"/>
    <property type="evidence" value="ECO:0007669"/>
    <property type="project" value="UniProtKB-UniRule"/>
</dbReference>
<dbReference type="HAMAP" id="MF_00853">
    <property type="entry name" value="HemG"/>
    <property type="match status" value="1"/>
</dbReference>
<dbReference type="SUPFAM" id="SSF52218">
    <property type="entry name" value="Flavoproteins"/>
    <property type="match status" value="1"/>
</dbReference>
<comment type="catalytic activity">
    <reaction evidence="7">
        <text>protoporphyrinogen IX + 3 a menaquinone = protoporphyrin IX + 3 a menaquinol</text>
        <dbReference type="Rhea" id="RHEA:27409"/>
        <dbReference type="Rhea" id="RHEA-COMP:9537"/>
        <dbReference type="Rhea" id="RHEA-COMP:9539"/>
        <dbReference type="ChEBI" id="CHEBI:16374"/>
        <dbReference type="ChEBI" id="CHEBI:18151"/>
        <dbReference type="ChEBI" id="CHEBI:57306"/>
        <dbReference type="ChEBI" id="CHEBI:57307"/>
        <dbReference type="EC" id="1.3.5.3"/>
    </reaction>
</comment>
<dbReference type="AlphaFoldDB" id="A0A368C6U8"/>
<evidence type="ECO:0000256" key="7">
    <source>
        <dbReference type="HAMAP-Rule" id="MF_00853"/>
    </source>
</evidence>
<dbReference type="EMBL" id="QOPI01000003">
    <property type="protein sequence ID" value="RCL45318.1"/>
    <property type="molecule type" value="Genomic_DNA"/>
</dbReference>
<dbReference type="GO" id="GO:0010181">
    <property type="term" value="F:FMN binding"/>
    <property type="evidence" value="ECO:0007669"/>
    <property type="project" value="UniProtKB-UniRule"/>
</dbReference>
<evidence type="ECO:0000259" key="8">
    <source>
        <dbReference type="Pfam" id="PF12724"/>
    </source>
</evidence>
<keyword evidence="4 7" id="KW-0560">Oxidoreductase</keyword>
<proteinExistence type="inferred from homology"/>
<keyword evidence="1 7" id="KW-0285">Flavoprotein</keyword>
<dbReference type="PANTHER" id="PTHR38030">
    <property type="entry name" value="PROTOPORPHYRINOGEN IX DEHYDROGENASE [MENAQUINONE]"/>
    <property type="match status" value="1"/>
</dbReference>
<accession>A0A368C6U8</accession>
<gene>
    <name evidence="7" type="primary">hemG</name>
    <name evidence="9" type="ORF">DBW92_00945</name>
</gene>
<dbReference type="Gene3D" id="3.40.50.360">
    <property type="match status" value="1"/>
</dbReference>
<evidence type="ECO:0000313" key="10">
    <source>
        <dbReference type="Proteomes" id="UP000252915"/>
    </source>
</evidence>
<sequence>MISTLIIYSSTDGQTIKICKEIASRIKEHNHVQVVSLDEAKQLDINLYDQLVVGASIRYGKHKPELYRFINENLSVLEMKDSAFFSVNAVARKSEKNSPETNPYMHKFLSLSKWQPSNLGVFAGKIDYQKYKFIDKYMIRFIMWLTNGPTNLSGVYEFTDWKKVEIFANQIVIKN</sequence>
<organism evidence="9 10">
    <name type="scientific">SAR86 cluster bacterium</name>
    <dbReference type="NCBI Taxonomy" id="2030880"/>
    <lineage>
        <taxon>Bacteria</taxon>
        <taxon>Pseudomonadati</taxon>
        <taxon>Pseudomonadota</taxon>
        <taxon>Gammaproteobacteria</taxon>
        <taxon>SAR86 cluster</taxon>
    </lineage>
</organism>
<comment type="similarity">
    <text evidence="7">Belongs to the HemG family.</text>
</comment>
<comment type="pathway">
    <text evidence="7">Porphyrin-containing compound metabolism; protoporphyrin-IX biosynthesis; protoporphyrin-IX from protoporphyrinogen-IX: step 1/1.</text>
</comment>
<dbReference type="PANTHER" id="PTHR38030:SF2">
    <property type="entry name" value="PROTOPORPHYRINOGEN IX DEHYDROGENASE [QUINONE]"/>
    <property type="match status" value="1"/>
</dbReference>
<evidence type="ECO:0000256" key="2">
    <source>
        <dbReference type="ARBA" id="ARBA00022643"/>
    </source>
</evidence>
<dbReference type="GO" id="GO:0006782">
    <property type="term" value="P:protoporphyrinogen IX biosynthetic process"/>
    <property type="evidence" value="ECO:0007669"/>
    <property type="project" value="UniProtKB-UniRule"/>
</dbReference>
<comment type="function">
    <text evidence="7">Catalyzes the 6-electron oxidation of protoporphyrinogen IX to form protoporphyrin IX; under anaerobic conditions uses menaquinone as an electron acceptor, under aerobic conditions uses ubiquinone as an electron acceptor.</text>
</comment>
<keyword evidence="7" id="KW-1003">Cell membrane</keyword>
<evidence type="ECO:0000256" key="3">
    <source>
        <dbReference type="ARBA" id="ARBA00022741"/>
    </source>
</evidence>
<keyword evidence="6 7" id="KW-0627">Porphyrin biosynthesis</keyword>
<feature type="domain" description="Flavodoxin" evidence="8">
    <location>
        <begin position="5"/>
        <end position="152"/>
    </location>
</feature>
<evidence type="ECO:0000256" key="6">
    <source>
        <dbReference type="ARBA" id="ARBA00023244"/>
    </source>
</evidence>
<reference evidence="9 10" key="1">
    <citation type="journal article" date="2018" name="Microbiome">
        <title>Fine metagenomic profile of the Mediterranean stratified and mixed water columns revealed by assembly and recruitment.</title>
        <authorList>
            <person name="Haro-Moreno J.M."/>
            <person name="Lopez-Perez M."/>
            <person name="De La Torre J.R."/>
            <person name="Picazo A."/>
            <person name="Camacho A."/>
            <person name="Rodriguez-Valera F."/>
        </authorList>
    </citation>
    <scope>NUCLEOTIDE SEQUENCE [LARGE SCALE GENOMIC DNA]</scope>
    <source>
        <strain evidence="9">MED-G78</strain>
    </source>
</reference>